<dbReference type="Proteomes" id="UP001615411">
    <property type="component" value="Unassembled WGS sequence"/>
</dbReference>
<dbReference type="EMBL" id="JBIUGF010000001">
    <property type="protein sequence ID" value="MFJ1336523.1"/>
    <property type="molecule type" value="Genomic_DNA"/>
</dbReference>
<evidence type="ECO:0000313" key="2">
    <source>
        <dbReference type="Proteomes" id="UP001615411"/>
    </source>
</evidence>
<gene>
    <name evidence="1" type="ORF">ACIKP7_00105</name>
</gene>
<proteinExistence type="predicted"/>
<accession>A0ACC7LNU6</accession>
<protein>
    <submittedName>
        <fullName evidence="1">Uncharacterized protein</fullName>
    </submittedName>
</protein>
<comment type="caution">
    <text evidence="1">The sequence shown here is derived from an EMBL/GenBank/DDBJ whole genome shotgun (WGS) entry which is preliminary data.</text>
</comment>
<name>A0ACC7LNU6_9PSED</name>
<organism evidence="1 2">
    <name type="scientific">Pseudomonas caricapapayae</name>
    <dbReference type="NCBI Taxonomy" id="46678"/>
    <lineage>
        <taxon>Bacteria</taxon>
        <taxon>Pseudomonadati</taxon>
        <taxon>Pseudomonadota</taxon>
        <taxon>Gammaproteobacteria</taxon>
        <taxon>Pseudomonadales</taxon>
        <taxon>Pseudomonadaceae</taxon>
        <taxon>Pseudomonas</taxon>
    </lineage>
</organism>
<sequence length="173" mass="19160">MTAKNGQARSIRGESPGKRSRSKAKQIGLRAHPDKAGPWERLPFVGRDHGAHEGNWDVPMTGTFLGGVEAGKSIAHVYLKYLRDERDNKFSLSASLLGSMLYSMALKEPATKEEQTALNGQRAGFLGELSRWLEQAAVRLGSDLDRLTEQQLINNANRWLDPSTYPPSLKELS</sequence>
<keyword evidence="2" id="KW-1185">Reference proteome</keyword>
<evidence type="ECO:0000313" key="1">
    <source>
        <dbReference type="EMBL" id="MFJ1336523.1"/>
    </source>
</evidence>
<reference evidence="1" key="1">
    <citation type="submission" date="2024-10" db="EMBL/GenBank/DDBJ databases">
        <title>Aeromonas and Pseudomonas from the Cagarras Archipelago, Rio de Janeiro, Brazil.</title>
        <authorList>
            <person name="Canellas A.L.B."/>
            <person name="Laport M.S."/>
        </authorList>
    </citation>
    <scope>NUCLEOTIDE SEQUENCE</scope>
    <source>
        <strain evidence="1">ACP-7</strain>
    </source>
</reference>